<keyword evidence="2" id="KW-1185">Reference proteome</keyword>
<evidence type="ECO:0000313" key="2">
    <source>
        <dbReference type="Proteomes" id="UP000800235"/>
    </source>
</evidence>
<accession>A0A9P4TWF8</accession>
<sequence length="346" mass="39675">MAQPNTTRVNFFSLPIELRTTIYKLAVTFPGDSGNPRRPYKLHKRNWLHIPPLFPDIYAKQGHEQDRDAAIQLVSRQGHEDMLSYLHDVKKANLLAGTDSTHKLIILAWENPMYSTDHTCGDLFVYWDSPPPLATSIDRLNVEVVLFPCRKYVRCPRQWLVIQHVPKALHYWLAGGLIFGVEEVIGRIIRNGPDLTKVEPLKSHLRIQEFNLSFRADDGHYLEAAGLFQPAPLSPLFPQNWQDIHWPTSTSKRDHYSQRGCLQTSRLLYFFQNYLACSHPSREFSHPPLPAPINTVHRMPTPISTGHQIIRDNVAQASVSQIRSDRVTTLQVEKAKFGNLHVIFPC</sequence>
<evidence type="ECO:0000313" key="1">
    <source>
        <dbReference type="EMBL" id="KAF2426551.1"/>
    </source>
</evidence>
<name>A0A9P4TWF8_9PEZI</name>
<dbReference type="AlphaFoldDB" id="A0A9P4TWF8"/>
<gene>
    <name evidence="1" type="ORF">EJ08DRAFT_699849</name>
</gene>
<protein>
    <submittedName>
        <fullName evidence="1">Uncharacterized protein</fullName>
    </submittedName>
</protein>
<dbReference type="EMBL" id="MU007063">
    <property type="protein sequence ID" value="KAF2426551.1"/>
    <property type="molecule type" value="Genomic_DNA"/>
</dbReference>
<proteinExistence type="predicted"/>
<comment type="caution">
    <text evidence="1">The sequence shown here is derived from an EMBL/GenBank/DDBJ whole genome shotgun (WGS) entry which is preliminary data.</text>
</comment>
<dbReference type="Proteomes" id="UP000800235">
    <property type="component" value="Unassembled WGS sequence"/>
</dbReference>
<organism evidence="1 2">
    <name type="scientific">Tothia fuscella</name>
    <dbReference type="NCBI Taxonomy" id="1048955"/>
    <lineage>
        <taxon>Eukaryota</taxon>
        <taxon>Fungi</taxon>
        <taxon>Dikarya</taxon>
        <taxon>Ascomycota</taxon>
        <taxon>Pezizomycotina</taxon>
        <taxon>Dothideomycetes</taxon>
        <taxon>Pleosporomycetidae</taxon>
        <taxon>Venturiales</taxon>
        <taxon>Cylindrosympodiaceae</taxon>
        <taxon>Tothia</taxon>
    </lineage>
</organism>
<reference evidence="1" key="1">
    <citation type="journal article" date="2020" name="Stud. Mycol.">
        <title>101 Dothideomycetes genomes: a test case for predicting lifestyles and emergence of pathogens.</title>
        <authorList>
            <person name="Haridas S."/>
            <person name="Albert R."/>
            <person name="Binder M."/>
            <person name="Bloem J."/>
            <person name="Labutti K."/>
            <person name="Salamov A."/>
            <person name="Andreopoulos B."/>
            <person name="Baker S."/>
            <person name="Barry K."/>
            <person name="Bills G."/>
            <person name="Bluhm B."/>
            <person name="Cannon C."/>
            <person name="Castanera R."/>
            <person name="Culley D."/>
            <person name="Daum C."/>
            <person name="Ezra D."/>
            <person name="Gonzalez J."/>
            <person name="Henrissat B."/>
            <person name="Kuo A."/>
            <person name="Liang C."/>
            <person name="Lipzen A."/>
            <person name="Lutzoni F."/>
            <person name="Magnuson J."/>
            <person name="Mondo S."/>
            <person name="Nolan M."/>
            <person name="Ohm R."/>
            <person name="Pangilinan J."/>
            <person name="Park H.-J."/>
            <person name="Ramirez L."/>
            <person name="Alfaro M."/>
            <person name="Sun H."/>
            <person name="Tritt A."/>
            <person name="Yoshinaga Y."/>
            <person name="Zwiers L.-H."/>
            <person name="Turgeon B."/>
            <person name="Goodwin S."/>
            <person name="Spatafora J."/>
            <person name="Crous P."/>
            <person name="Grigoriev I."/>
        </authorList>
    </citation>
    <scope>NUCLEOTIDE SEQUENCE</scope>
    <source>
        <strain evidence="1">CBS 130266</strain>
    </source>
</reference>